<feature type="compositionally biased region" description="Low complexity" evidence="1">
    <location>
        <begin position="29"/>
        <end position="50"/>
    </location>
</feature>
<evidence type="ECO:0000313" key="3">
    <source>
        <dbReference type="Proteomes" id="UP000653493"/>
    </source>
</evidence>
<sequence length="58" mass="5709">MGIIWDHQIDLPCIRHDSGNPHPPPAAPRPLTAPAAAPVADAGPPIAGNGRAAGAGAC</sequence>
<proteinExistence type="predicted"/>
<evidence type="ECO:0000313" key="2">
    <source>
        <dbReference type="EMBL" id="GGS69890.1"/>
    </source>
</evidence>
<dbReference type="AlphaFoldDB" id="A0A918GWM1"/>
<name>A0A918GWM1_STRGD</name>
<reference evidence="2" key="2">
    <citation type="submission" date="2020-09" db="EMBL/GenBank/DDBJ databases">
        <authorList>
            <person name="Sun Q."/>
            <person name="Ohkuma M."/>
        </authorList>
    </citation>
    <scope>NUCLEOTIDE SEQUENCE</scope>
    <source>
        <strain evidence="2">JCM 4234</strain>
    </source>
</reference>
<keyword evidence="3" id="KW-1185">Reference proteome</keyword>
<feature type="region of interest" description="Disordered" evidence="1">
    <location>
        <begin position="14"/>
        <end position="58"/>
    </location>
</feature>
<evidence type="ECO:0000256" key="1">
    <source>
        <dbReference type="SAM" id="MobiDB-lite"/>
    </source>
</evidence>
<gene>
    <name evidence="2" type="ORF">GCM10010238_67970</name>
</gene>
<dbReference type="Proteomes" id="UP000653493">
    <property type="component" value="Unassembled WGS sequence"/>
</dbReference>
<reference evidence="2" key="1">
    <citation type="journal article" date="2014" name="Int. J. Syst. Evol. Microbiol.">
        <title>Complete genome sequence of Corynebacterium casei LMG S-19264T (=DSM 44701T), isolated from a smear-ripened cheese.</title>
        <authorList>
            <consortium name="US DOE Joint Genome Institute (JGI-PGF)"/>
            <person name="Walter F."/>
            <person name="Albersmeier A."/>
            <person name="Kalinowski J."/>
            <person name="Ruckert C."/>
        </authorList>
    </citation>
    <scope>NUCLEOTIDE SEQUENCE</scope>
    <source>
        <strain evidence="2">JCM 4234</strain>
    </source>
</reference>
<comment type="caution">
    <text evidence="2">The sequence shown here is derived from an EMBL/GenBank/DDBJ whole genome shotgun (WGS) entry which is preliminary data.</text>
</comment>
<protein>
    <submittedName>
        <fullName evidence="2">Uncharacterized protein</fullName>
    </submittedName>
</protein>
<dbReference type="EMBL" id="BMSL01000041">
    <property type="protein sequence ID" value="GGS69890.1"/>
    <property type="molecule type" value="Genomic_DNA"/>
</dbReference>
<organism evidence="2 3">
    <name type="scientific">Streptomyces griseoviridis</name>
    <dbReference type="NCBI Taxonomy" id="45398"/>
    <lineage>
        <taxon>Bacteria</taxon>
        <taxon>Bacillati</taxon>
        <taxon>Actinomycetota</taxon>
        <taxon>Actinomycetes</taxon>
        <taxon>Kitasatosporales</taxon>
        <taxon>Streptomycetaceae</taxon>
        <taxon>Streptomyces</taxon>
    </lineage>
</organism>
<accession>A0A918GWM1</accession>